<evidence type="ECO:0000313" key="1">
    <source>
        <dbReference type="EMBL" id="QDV21888.1"/>
    </source>
</evidence>
<accession>A0A518FZU9</accession>
<dbReference type="Proteomes" id="UP000318017">
    <property type="component" value="Chromosome"/>
</dbReference>
<keyword evidence="2" id="KW-1185">Reference proteome</keyword>
<name>A0A518FZU9_9BACT</name>
<gene>
    <name evidence="1" type="ORF">Q31a_01670</name>
</gene>
<reference evidence="1 2" key="1">
    <citation type="submission" date="2019-02" db="EMBL/GenBank/DDBJ databases">
        <title>Deep-cultivation of Planctomycetes and their phenomic and genomic characterization uncovers novel biology.</title>
        <authorList>
            <person name="Wiegand S."/>
            <person name="Jogler M."/>
            <person name="Boedeker C."/>
            <person name="Pinto D."/>
            <person name="Vollmers J."/>
            <person name="Rivas-Marin E."/>
            <person name="Kohn T."/>
            <person name="Peeters S.H."/>
            <person name="Heuer A."/>
            <person name="Rast P."/>
            <person name="Oberbeckmann S."/>
            <person name="Bunk B."/>
            <person name="Jeske O."/>
            <person name="Meyerdierks A."/>
            <person name="Storesund J.E."/>
            <person name="Kallscheuer N."/>
            <person name="Luecker S."/>
            <person name="Lage O.M."/>
            <person name="Pohl T."/>
            <person name="Merkel B.J."/>
            <person name="Hornburger P."/>
            <person name="Mueller R.-W."/>
            <person name="Bruemmer F."/>
            <person name="Labrenz M."/>
            <person name="Spormann A.M."/>
            <person name="Op den Camp H."/>
            <person name="Overmann J."/>
            <person name="Amann R."/>
            <person name="Jetten M.S.M."/>
            <person name="Mascher T."/>
            <person name="Medema M.H."/>
            <person name="Devos D.P."/>
            <person name="Kaster A.-K."/>
            <person name="Ovreas L."/>
            <person name="Rohde M."/>
            <person name="Galperin M.Y."/>
            <person name="Jogler C."/>
        </authorList>
    </citation>
    <scope>NUCLEOTIDE SEQUENCE [LARGE SCALE GENOMIC DNA]</scope>
    <source>
        <strain evidence="1 2">Q31a</strain>
    </source>
</reference>
<dbReference type="RefSeq" id="WP_145072624.1">
    <property type="nucleotide sequence ID" value="NZ_CP036298.1"/>
</dbReference>
<protein>
    <submittedName>
        <fullName evidence="1">Uncharacterized protein</fullName>
    </submittedName>
</protein>
<sequence length="62" mass="6471">MDSRNLRGGHEGVRPVDPLAPIDPAAGLLPILSMVFATVAAKWVCPTNASVGLQCDDSKPTI</sequence>
<organism evidence="1 2">
    <name type="scientific">Aureliella helgolandensis</name>
    <dbReference type="NCBI Taxonomy" id="2527968"/>
    <lineage>
        <taxon>Bacteria</taxon>
        <taxon>Pseudomonadati</taxon>
        <taxon>Planctomycetota</taxon>
        <taxon>Planctomycetia</taxon>
        <taxon>Pirellulales</taxon>
        <taxon>Pirellulaceae</taxon>
        <taxon>Aureliella</taxon>
    </lineage>
</organism>
<proteinExistence type="predicted"/>
<dbReference type="AlphaFoldDB" id="A0A518FZU9"/>
<dbReference type="EMBL" id="CP036298">
    <property type="protein sequence ID" value="QDV21888.1"/>
    <property type="molecule type" value="Genomic_DNA"/>
</dbReference>
<evidence type="ECO:0000313" key="2">
    <source>
        <dbReference type="Proteomes" id="UP000318017"/>
    </source>
</evidence>
<dbReference type="KEGG" id="ahel:Q31a_01670"/>